<feature type="non-terminal residue" evidence="1">
    <location>
        <position position="1"/>
    </location>
</feature>
<gene>
    <name evidence="1" type="ORF">LCGC14_2388250</name>
</gene>
<protein>
    <submittedName>
        <fullName evidence="1">Uncharacterized protein</fullName>
    </submittedName>
</protein>
<name>A0A0F9BZ25_9ZZZZ</name>
<comment type="caution">
    <text evidence="1">The sequence shown here is derived from an EMBL/GenBank/DDBJ whole genome shotgun (WGS) entry which is preliminary data.</text>
</comment>
<reference evidence="1" key="1">
    <citation type="journal article" date="2015" name="Nature">
        <title>Complex archaea that bridge the gap between prokaryotes and eukaryotes.</title>
        <authorList>
            <person name="Spang A."/>
            <person name="Saw J.H."/>
            <person name="Jorgensen S.L."/>
            <person name="Zaremba-Niedzwiedzka K."/>
            <person name="Martijn J."/>
            <person name="Lind A.E."/>
            <person name="van Eijk R."/>
            <person name="Schleper C."/>
            <person name="Guy L."/>
            <person name="Ettema T.J."/>
        </authorList>
    </citation>
    <scope>NUCLEOTIDE SEQUENCE</scope>
</reference>
<proteinExistence type="predicted"/>
<dbReference type="AlphaFoldDB" id="A0A0F9BZ25"/>
<dbReference type="EMBL" id="LAZR01035579">
    <property type="protein sequence ID" value="KKL27134.1"/>
    <property type="molecule type" value="Genomic_DNA"/>
</dbReference>
<organism evidence="1">
    <name type="scientific">marine sediment metagenome</name>
    <dbReference type="NCBI Taxonomy" id="412755"/>
    <lineage>
        <taxon>unclassified sequences</taxon>
        <taxon>metagenomes</taxon>
        <taxon>ecological metagenomes</taxon>
    </lineage>
</organism>
<evidence type="ECO:0000313" key="1">
    <source>
        <dbReference type="EMBL" id="KKL27134.1"/>
    </source>
</evidence>
<accession>A0A0F9BZ25</accession>
<sequence>RGLLSKNDQLSQVGKKVVLGVFDNKTKAAEFISLFRTDVPLTVGRFIDLQADIPVLLTKNRFAASVARINEAFSGKIPSAEIKKLIGQNITTRQAETFFGNLEPRDVNLPGFIPDAIEVQNVTAPYFDDQRENENIRIPGYSVVKSHKYYKNEIITLLGKLGAGGVEFTLGTFPTIPPRYGFLITFNLNGVKGKIEAIALPIRKETRARKDRTLAQALYLIANMLQSEVYTVMIMPGSIPLVPYLIGNDGKMVTEALVESKQLPMLRAVSDG</sequence>